<name>A0ABQ6FFN4_9RHOO</name>
<gene>
    <name evidence="3" type="ORF">GCM10007933_39070</name>
</gene>
<dbReference type="SUPFAM" id="SSF53474">
    <property type="entry name" value="alpha/beta-Hydrolases"/>
    <property type="match status" value="1"/>
</dbReference>
<evidence type="ECO:0000256" key="1">
    <source>
        <dbReference type="SAM" id="SignalP"/>
    </source>
</evidence>
<dbReference type="InterPro" id="IPR002921">
    <property type="entry name" value="Fungal_lipase-type"/>
</dbReference>
<evidence type="ECO:0000313" key="4">
    <source>
        <dbReference type="Proteomes" id="UP001157167"/>
    </source>
</evidence>
<dbReference type="Pfam" id="PF01764">
    <property type="entry name" value="Lipase_3"/>
    <property type="match status" value="1"/>
</dbReference>
<feature type="domain" description="Fungal lipase-type" evidence="2">
    <location>
        <begin position="218"/>
        <end position="297"/>
    </location>
</feature>
<comment type="caution">
    <text evidence="3">The sequence shown here is derived from an EMBL/GenBank/DDBJ whole genome shotgun (WGS) entry which is preliminary data.</text>
</comment>
<feature type="signal peptide" evidence="1">
    <location>
        <begin position="1"/>
        <end position="28"/>
    </location>
</feature>
<keyword evidence="4" id="KW-1185">Reference proteome</keyword>
<keyword evidence="1" id="KW-0732">Signal</keyword>
<dbReference type="RefSeq" id="WP_284189590.1">
    <property type="nucleotide sequence ID" value="NZ_BSPX01000092.1"/>
</dbReference>
<proteinExistence type="predicted"/>
<dbReference type="InterPro" id="IPR029058">
    <property type="entry name" value="AB_hydrolase_fold"/>
</dbReference>
<organism evidence="3 4">
    <name type="scientific">Zoogloea oryzae</name>
    <dbReference type="NCBI Taxonomy" id="310767"/>
    <lineage>
        <taxon>Bacteria</taxon>
        <taxon>Pseudomonadati</taxon>
        <taxon>Pseudomonadota</taxon>
        <taxon>Betaproteobacteria</taxon>
        <taxon>Rhodocyclales</taxon>
        <taxon>Zoogloeaceae</taxon>
        <taxon>Zoogloea</taxon>
    </lineage>
</organism>
<protein>
    <recommendedName>
        <fullName evidence="2">Fungal lipase-type domain-containing protein</fullName>
    </recommendedName>
</protein>
<dbReference type="EMBL" id="BSPX01000092">
    <property type="protein sequence ID" value="GLT24428.1"/>
    <property type="molecule type" value="Genomic_DNA"/>
</dbReference>
<evidence type="ECO:0000313" key="3">
    <source>
        <dbReference type="EMBL" id="GLT24428.1"/>
    </source>
</evidence>
<feature type="chain" id="PRO_5047008486" description="Fungal lipase-type domain-containing protein" evidence="1">
    <location>
        <begin position="29"/>
        <end position="417"/>
    </location>
</feature>
<evidence type="ECO:0000259" key="2">
    <source>
        <dbReference type="Pfam" id="PF01764"/>
    </source>
</evidence>
<dbReference type="Gene3D" id="3.40.50.1820">
    <property type="entry name" value="alpha/beta hydrolase"/>
    <property type="match status" value="1"/>
</dbReference>
<accession>A0ABQ6FFN4</accession>
<dbReference type="Proteomes" id="UP001157167">
    <property type="component" value="Unassembled WGS sequence"/>
</dbReference>
<reference evidence="4" key="1">
    <citation type="journal article" date="2019" name="Int. J. Syst. Evol. Microbiol.">
        <title>The Global Catalogue of Microorganisms (GCM) 10K type strain sequencing project: providing services to taxonomists for standard genome sequencing and annotation.</title>
        <authorList>
            <consortium name="The Broad Institute Genomics Platform"/>
            <consortium name="The Broad Institute Genome Sequencing Center for Infectious Disease"/>
            <person name="Wu L."/>
            <person name="Ma J."/>
        </authorList>
    </citation>
    <scope>NUCLEOTIDE SEQUENCE [LARGE SCALE GENOMIC DNA]</scope>
    <source>
        <strain evidence="4">NBRC 102407</strain>
    </source>
</reference>
<sequence>MFQHFRRNGAARLPMWIAGLILSAQAQAGDLIDMSSPPAPARASVARMTPEDCYPWNGKARNDNCRHHFEVAERFAHYALMAADTYRAFDRKDWIKARRQARGLADLPADPGDAPDGLDQPQTEDWKQDILARFGDRAFRDKKVGAINFHTDCDPANDAKVAIPLLIPGWERLYDFDRIPRALGYHFFVPDLLIEVWARDYRVAKAAGETSPRTEYAIVFRGTQGSGGWWSNLRFLTALLPLFHDQYSQAARTYPRLLEQVQIREEELREHDPGRPPQPRITLVGHSLGAGLAFYTAFRNPGVHKIIGFNPTPVSGFFATDHARRDHNLKSVESAHLIFEDADILHYMNECRNGDPLAPGVTARLQCHEVNLSGNNIFKQHEIGPMACRLAALRYTSLNFKALSSLPYEGPAPARSP</sequence>